<evidence type="ECO:0000313" key="3">
    <source>
        <dbReference type="Proteomes" id="UP000326384"/>
    </source>
</evidence>
<dbReference type="Gene3D" id="1.25.40.10">
    <property type="entry name" value="Tetratricopeptide repeat domain"/>
    <property type="match status" value="1"/>
</dbReference>
<proteinExistence type="predicted"/>
<dbReference type="Proteomes" id="UP000326384">
    <property type="component" value="Unassembled WGS sequence"/>
</dbReference>
<keyword evidence="3" id="KW-1185">Reference proteome</keyword>
<dbReference type="InterPro" id="IPR019734">
    <property type="entry name" value="TPR_rpt"/>
</dbReference>
<comment type="caution">
    <text evidence="2">The sequence shown here is derived from an EMBL/GenBank/DDBJ whole genome shotgun (WGS) entry which is preliminary data.</text>
</comment>
<name>A0A5N4BQ89_9FLAO</name>
<dbReference type="RefSeq" id="WP_152290173.1">
    <property type="nucleotide sequence ID" value="NZ_VTPV01000006.1"/>
</dbReference>
<protein>
    <submittedName>
        <fullName evidence="2">Tetratricopeptide repeat protein</fullName>
    </submittedName>
</protein>
<dbReference type="EMBL" id="VTPV01000006">
    <property type="protein sequence ID" value="KAB1230589.1"/>
    <property type="molecule type" value="Genomic_DNA"/>
</dbReference>
<dbReference type="SUPFAM" id="SSF48452">
    <property type="entry name" value="TPR-like"/>
    <property type="match status" value="1"/>
</dbReference>
<reference evidence="2 3" key="1">
    <citation type="journal article" date="2019" name="Stand. Genomic Sci.">
        <title>Draft Whole-Genome Sequence of a Novel Chryseobacterium viscerum Strain Isolated from Fresh Water at Dripping Springs, New Mexico.</title>
        <authorList>
            <person name="Kyndt J.A."/>
            <person name="Moore T.C."/>
        </authorList>
    </citation>
    <scope>NUCLEOTIDE SEQUENCE [LARGE SCALE GENOMIC DNA]</scope>
    <source>
        <strain evidence="2 3">DPS</strain>
    </source>
</reference>
<dbReference type="InterPro" id="IPR011990">
    <property type="entry name" value="TPR-like_helical_dom_sf"/>
</dbReference>
<dbReference type="PROSITE" id="PS50005">
    <property type="entry name" value="TPR"/>
    <property type="match status" value="1"/>
</dbReference>
<evidence type="ECO:0000313" key="2">
    <source>
        <dbReference type="EMBL" id="KAB1230589.1"/>
    </source>
</evidence>
<dbReference type="Pfam" id="PF14559">
    <property type="entry name" value="TPR_19"/>
    <property type="match status" value="1"/>
</dbReference>
<accession>A0A5N4BQ89</accession>
<sequence>MRDKITLFLLLTLFSNLFFAQSSLKDFEAGNNLLSENKFFEAENLFRKALKENPDNLDFRSQLALALIKQNKNEEAEKNIIQVLKKDLTFSAALWYGGLNNFHKNKPDFRQAISYFERFYKLTDENSNQYFAVNFYIGKSYQNLLYTEGLSYDEVSRMLETYKKYVELETDTEVTNKINSFIKSIEENRPGKNVEKWMVATTIQNAANEIKK</sequence>
<organism evidence="2 3">
    <name type="scientific">Chryseobacterium viscerum</name>
    <dbReference type="NCBI Taxonomy" id="1037377"/>
    <lineage>
        <taxon>Bacteria</taxon>
        <taxon>Pseudomonadati</taxon>
        <taxon>Bacteroidota</taxon>
        <taxon>Flavobacteriia</taxon>
        <taxon>Flavobacteriales</taxon>
        <taxon>Weeksellaceae</taxon>
        <taxon>Chryseobacterium group</taxon>
        <taxon>Chryseobacterium</taxon>
    </lineage>
</organism>
<evidence type="ECO:0000256" key="1">
    <source>
        <dbReference type="PROSITE-ProRule" id="PRU00339"/>
    </source>
</evidence>
<keyword evidence="1" id="KW-0802">TPR repeat</keyword>
<gene>
    <name evidence="2" type="ORF">F8D52_12575</name>
</gene>
<feature type="repeat" description="TPR" evidence="1">
    <location>
        <begin position="23"/>
        <end position="56"/>
    </location>
</feature>